<dbReference type="AlphaFoldDB" id="T0YCW7"/>
<protein>
    <submittedName>
        <fullName evidence="1">Uncharacterized protein</fullName>
    </submittedName>
</protein>
<sequence>MCHLYYLEDGTIEALSRAPEDDLIQPPGCLDPTFTGSQVDLTETSLQATRVVMDQVMASVSGGQPAYTWSIATLQLRDKSGFPQLPAWKAYRLPPHANCPNH</sequence>
<gene>
    <name evidence="1" type="ORF">B2A_13329</name>
</gene>
<name>T0YCW7_9ZZZZ</name>
<evidence type="ECO:0000313" key="1">
    <source>
        <dbReference type="EMBL" id="EQD33111.1"/>
    </source>
</evidence>
<proteinExistence type="predicted"/>
<organism evidence="1">
    <name type="scientific">mine drainage metagenome</name>
    <dbReference type="NCBI Taxonomy" id="410659"/>
    <lineage>
        <taxon>unclassified sequences</taxon>
        <taxon>metagenomes</taxon>
        <taxon>ecological metagenomes</taxon>
    </lineage>
</organism>
<comment type="caution">
    <text evidence="1">The sequence shown here is derived from an EMBL/GenBank/DDBJ whole genome shotgun (WGS) entry which is preliminary data.</text>
</comment>
<dbReference type="EMBL" id="AUZZ01009643">
    <property type="protein sequence ID" value="EQD33111.1"/>
    <property type="molecule type" value="Genomic_DNA"/>
</dbReference>
<accession>T0YCW7</accession>
<reference evidence="1" key="1">
    <citation type="submission" date="2013-08" db="EMBL/GenBank/DDBJ databases">
        <authorList>
            <person name="Mendez C."/>
            <person name="Richter M."/>
            <person name="Ferrer M."/>
            <person name="Sanchez J."/>
        </authorList>
    </citation>
    <scope>NUCLEOTIDE SEQUENCE</scope>
</reference>
<reference evidence="1" key="2">
    <citation type="journal article" date="2014" name="ISME J.">
        <title>Microbial stratification in low pH oxic and suboxic macroscopic growths along an acid mine drainage.</title>
        <authorList>
            <person name="Mendez-Garcia C."/>
            <person name="Mesa V."/>
            <person name="Sprenger R.R."/>
            <person name="Richter M."/>
            <person name="Diez M.S."/>
            <person name="Solano J."/>
            <person name="Bargiela R."/>
            <person name="Golyshina O.V."/>
            <person name="Manteca A."/>
            <person name="Ramos J.L."/>
            <person name="Gallego J.R."/>
            <person name="Llorente I."/>
            <person name="Martins Dos Santos V.A."/>
            <person name="Jensen O.N."/>
            <person name="Pelaez A.I."/>
            <person name="Sanchez J."/>
            <person name="Ferrer M."/>
        </authorList>
    </citation>
    <scope>NUCLEOTIDE SEQUENCE</scope>
</reference>